<feature type="active site" description="Charge relay system" evidence="6 7">
    <location>
        <position position="145"/>
    </location>
</feature>
<accession>A0A0D9YQ88</accession>
<dbReference type="STRING" id="40148.A0A0D9YQ88"/>
<dbReference type="SUPFAM" id="SSF52743">
    <property type="entry name" value="Subtilisin-like"/>
    <property type="match status" value="2"/>
</dbReference>
<dbReference type="InterPro" id="IPR034197">
    <property type="entry name" value="Peptidases_S8_3"/>
</dbReference>
<evidence type="ECO:0000313" key="11">
    <source>
        <dbReference type="EnsemblPlants" id="OGLUM02G11650.1"/>
    </source>
</evidence>
<evidence type="ECO:0000259" key="9">
    <source>
        <dbReference type="Pfam" id="PF05922"/>
    </source>
</evidence>
<dbReference type="Gene3D" id="3.50.30.30">
    <property type="match status" value="1"/>
</dbReference>
<feature type="active site" description="Charge relay system" evidence="7">
    <location>
        <position position="532"/>
    </location>
</feature>
<feature type="domain" description="Inhibitor I9" evidence="9">
    <location>
        <begin position="34"/>
        <end position="112"/>
    </location>
</feature>
<evidence type="ECO:0000256" key="2">
    <source>
        <dbReference type="ARBA" id="ARBA00022670"/>
    </source>
</evidence>
<dbReference type="Gramene" id="OGLUM02G11650.1">
    <property type="protein sequence ID" value="OGLUM02G11650.1"/>
    <property type="gene ID" value="OGLUM02G11650"/>
</dbReference>
<dbReference type="PANTHER" id="PTHR10795">
    <property type="entry name" value="PROPROTEIN CONVERTASE SUBTILISIN/KEXIN"/>
    <property type="match status" value="1"/>
</dbReference>
<dbReference type="PROSITE" id="PS51892">
    <property type="entry name" value="SUBTILASE"/>
    <property type="match status" value="2"/>
</dbReference>
<organism evidence="11">
    <name type="scientific">Oryza glumipatula</name>
    <dbReference type="NCBI Taxonomy" id="40148"/>
    <lineage>
        <taxon>Eukaryota</taxon>
        <taxon>Viridiplantae</taxon>
        <taxon>Streptophyta</taxon>
        <taxon>Embryophyta</taxon>
        <taxon>Tracheophyta</taxon>
        <taxon>Spermatophyta</taxon>
        <taxon>Magnoliopsida</taxon>
        <taxon>Liliopsida</taxon>
        <taxon>Poales</taxon>
        <taxon>Poaceae</taxon>
        <taxon>BOP clade</taxon>
        <taxon>Oryzoideae</taxon>
        <taxon>Oryzeae</taxon>
        <taxon>Oryzinae</taxon>
        <taxon>Oryza</taxon>
    </lineage>
</organism>
<dbReference type="Gene3D" id="2.60.40.2310">
    <property type="match status" value="1"/>
</dbReference>
<evidence type="ECO:0008006" key="13">
    <source>
        <dbReference type="Google" id="ProtNLM"/>
    </source>
</evidence>
<feature type="domain" description="Peptidase S8/S53" evidence="8">
    <location>
        <begin position="657"/>
        <end position="1066"/>
    </location>
</feature>
<evidence type="ECO:0000256" key="1">
    <source>
        <dbReference type="ARBA" id="ARBA00011073"/>
    </source>
</evidence>
<dbReference type="eggNOG" id="ENOG502R8FD">
    <property type="taxonomic scope" value="Eukaryota"/>
</dbReference>
<keyword evidence="5 7" id="KW-0720">Serine protease</keyword>
<dbReference type="InterPro" id="IPR045051">
    <property type="entry name" value="SBT"/>
</dbReference>
<dbReference type="InterPro" id="IPR000209">
    <property type="entry name" value="Peptidase_S8/S53_dom"/>
</dbReference>
<dbReference type="InterPro" id="IPR036852">
    <property type="entry name" value="Peptidase_S8/S53_dom_sf"/>
</dbReference>
<evidence type="ECO:0000259" key="10">
    <source>
        <dbReference type="Pfam" id="PF17766"/>
    </source>
</evidence>
<reference evidence="11" key="2">
    <citation type="submission" date="2018-05" db="EMBL/GenBank/DDBJ databases">
        <title>OgluRS3 (Oryza glumaepatula Reference Sequence Version 3).</title>
        <authorList>
            <person name="Zhang J."/>
            <person name="Kudrna D."/>
            <person name="Lee S."/>
            <person name="Talag J."/>
            <person name="Welchert J."/>
            <person name="Wing R.A."/>
        </authorList>
    </citation>
    <scope>NUCLEOTIDE SEQUENCE [LARGE SCALE GENOMIC DNA]</scope>
</reference>
<keyword evidence="3" id="KW-0732">Signal</keyword>
<dbReference type="PROSITE" id="PS00138">
    <property type="entry name" value="SUBTILASE_SER"/>
    <property type="match status" value="2"/>
</dbReference>
<feature type="active site" description="Charge relay system" evidence="6 7">
    <location>
        <position position="1033"/>
    </location>
</feature>
<evidence type="ECO:0000259" key="8">
    <source>
        <dbReference type="Pfam" id="PF00082"/>
    </source>
</evidence>
<dbReference type="Pfam" id="PF00082">
    <property type="entry name" value="Peptidase_S8"/>
    <property type="match status" value="2"/>
</dbReference>
<dbReference type="HOGENOM" id="CLU_292121_0_0_1"/>
<evidence type="ECO:0000256" key="3">
    <source>
        <dbReference type="ARBA" id="ARBA00022729"/>
    </source>
</evidence>
<feature type="domain" description="Peptidase S8/S53" evidence="8">
    <location>
        <begin position="139"/>
        <end position="552"/>
    </location>
</feature>
<evidence type="ECO:0000313" key="12">
    <source>
        <dbReference type="Proteomes" id="UP000026961"/>
    </source>
</evidence>
<dbReference type="AlphaFoldDB" id="A0A0D9YQ88"/>
<name>A0A0D9YQ88_9ORYZ</name>
<dbReference type="InterPro" id="IPR041469">
    <property type="entry name" value="Subtilisin-like_FN3"/>
</dbReference>
<dbReference type="InterPro" id="IPR023828">
    <property type="entry name" value="Peptidase_S8_Ser-AS"/>
</dbReference>
<protein>
    <recommendedName>
        <fullName evidence="13">Subtilisin-like protease</fullName>
    </recommendedName>
</protein>
<dbReference type="Pfam" id="PF17766">
    <property type="entry name" value="fn3_6"/>
    <property type="match status" value="1"/>
</dbReference>
<dbReference type="Gene3D" id="3.30.70.80">
    <property type="entry name" value="Peptidase S8 propeptide/proteinase inhibitor I9"/>
    <property type="match status" value="1"/>
</dbReference>
<evidence type="ECO:0000256" key="5">
    <source>
        <dbReference type="ARBA" id="ARBA00022825"/>
    </source>
</evidence>
<proteinExistence type="inferred from homology"/>
<dbReference type="EnsemblPlants" id="OGLUM02G11650.1">
    <property type="protein sequence ID" value="OGLUM02G11650.1"/>
    <property type="gene ID" value="OGLUM02G11650"/>
</dbReference>
<dbReference type="InterPro" id="IPR037045">
    <property type="entry name" value="S8pro/Inhibitor_I9_sf"/>
</dbReference>
<comment type="similarity">
    <text evidence="1 7">Belongs to the peptidase S8 family.</text>
</comment>
<dbReference type="InterPro" id="IPR010259">
    <property type="entry name" value="S8pro/Inhibitor_I9"/>
</dbReference>
<feature type="domain" description="Subtilisin-like protease fibronectin type-III" evidence="10">
    <location>
        <begin position="1154"/>
        <end position="1251"/>
    </location>
</feature>
<keyword evidence="12" id="KW-1185">Reference proteome</keyword>
<dbReference type="CDD" id="cd04852">
    <property type="entry name" value="Peptidases_S8_3"/>
    <property type="match status" value="2"/>
</dbReference>
<dbReference type="CDD" id="cd02120">
    <property type="entry name" value="PA_subtilisin_like"/>
    <property type="match status" value="2"/>
</dbReference>
<feature type="domain" description="Inhibitor I9" evidence="9">
    <location>
        <begin position="585"/>
        <end position="631"/>
    </location>
</feature>
<feature type="active site" description="Charge relay system" evidence="7">
    <location>
        <position position="735"/>
    </location>
</feature>
<dbReference type="Proteomes" id="UP000026961">
    <property type="component" value="Chromosome 2"/>
</dbReference>
<reference evidence="11" key="1">
    <citation type="submission" date="2015-04" db="UniProtKB">
        <authorList>
            <consortium name="EnsemblPlants"/>
        </authorList>
    </citation>
    <scope>IDENTIFICATION</scope>
</reference>
<evidence type="ECO:0000256" key="4">
    <source>
        <dbReference type="ARBA" id="ARBA00022801"/>
    </source>
</evidence>
<keyword evidence="4 7" id="KW-0378">Hydrolase</keyword>
<dbReference type="PRINTS" id="PR00723">
    <property type="entry name" value="SUBTILISIN"/>
</dbReference>
<dbReference type="GO" id="GO:0004252">
    <property type="term" value="F:serine-type endopeptidase activity"/>
    <property type="evidence" value="ECO:0007669"/>
    <property type="project" value="UniProtKB-UniRule"/>
</dbReference>
<evidence type="ECO:0000256" key="7">
    <source>
        <dbReference type="PROSITE-ProRule" id="PRU01240"/>
    </source>
</evidence>
<feature type="active site" description="Charge relay system" evidence="7">
    <location>
        <position position="666"/>
    </location>
</feature>
<sequence>MVVRALVVLRQLIVEEASVVLGGRWWRWKVTELYIVYMGEKKHDDPSVVTASHHDALTSVFGSKDEAMKSIVYSYKHGFSGFAAMLTESQADELAKLPGVITVKPNTYHETHTTRSWDFLGLNYNEQSSLLKKAGYGEDVIIGVDTGIWPESQSFDDNSYGPVPARWKGKCQTGVAFNTTGCNRKIIGARWYSSGVPDESLKGDYMSPRDLNGHGTHTASTIAGKQVWNASHHRSGLAAGVARGGAPRPRLAVYKACWGTAGTCSAAAVLAAVDDAINDGVDVLSLSLGIGSDIPGTLHAVASGMTVVFAGGNAGPAPQTVENVVPWVITVAATTIDRSFPTVVSLGNKEKLVGQSLNFNATKNNSNYHMLVFGSSCDEESLATVNVTGKIVLCYVPLEAAATSSPNPAFGTAAIGIAKGGAKGLIFAHQRTNVFDDLENCNKILPAGCMMVDFEIAARIASYLNSTRKPVAKISRAVTVVGNGVLAPRIAAFSSRGPSIDFPGILKPDVAAPGVSILAAVGDSYKFMSGTSMACPHVSAVAALLKSVHPDWFTCHDQLVTVGGVKEKHAPDYGKNGCFRWNSKDEAMKSIVYSYMHGFSGFAAMLTESQADEVEKLPGVVSVKPNTYHKAHTTRSWDFLGLNYYEQSSLLKKANYGEDVIVGVVDTGIWPTSRSFDDNGYGPVPARWKGKCQTGVDFNATSCNRKIIGARWYSGDIPDELLKGEYMSPRDLSGHGTHAASTIVGGQVWNASHRRSGLAAGVAREGAPRARLAVYKACWGDTDRNATCGDASVLAAIDDAINDGVDVLSLSLGGYGEVAGTLHAVARGITVVFAGGNEGPVPQSVSNAVPWVITGQSLNYNATMNSSNFHMLVDGQRCDEDSLASVNITGKIVLCSAPLEAANSSPNSSFAATFVAVVKRRAKGLIYAQYSANVLVGFEDFCHLYLPASCVLVDYEIASRIASYAKSTRKSVVKISRVVSVVGNGVLAPRIAMFSSRGPSNEFPVILKPDISAPGVSILAAVGDSYKFMSGTSMACPHVSAVAALLKSVHPDWSPAMIKSAIVTTGMYSCHTTSSVYIPYMASVTDRFGMPIQAEGAPRKIADPFDFGGGQIDPDKSIDPGLVYDIDPKEYTKFFNCTLGPKDDCESYVGQLYQLNLPSIAVPDLKDSVTVWRTVTNVGGEEGTYKASIEAPAGVRMSVEPSIITFTRGGSRSATFKVTFTARQRVQAGYTFGSLTWLDGVTHSVRIPVVVRTIIQDFVSDTS</sequence>
<dbReference type="Pfam" id="PF05922">
    <property type="entry name" value="Inhibitor_I9"/>
    <property type="match status" value="2"/>
</dbReference>
<dbReference type="GO" id="GO:0006508">
    <property type="term" value="P:proteolysis"/>
    <property type="evidence" value="ECO:0007669"/>
    <property type="project" value="UniProtKB-KW"/>
</dbReference>
<dbReference type="InterPro" id="IPR015500">
    <property type="entry name" value="Peptidase_S8_subtilisin-rel"/>
</dbReference>
<feature type="active site" description="Charge relay system" evidence="6 7">
    <location>
        <position position="214"/>
    </location>
</feature>
<dbReference type="Gene3D" id="3.40.50.200">
    <property type="entry name" value="Peptidase S8/S53 domain"/>
    <property type="match status" value="3"/>
</dbReference>
<evidence type="ECO:0000256" key="6">
    <source>
        <dbReference type="PIRSR" id="PIRSR615500-1"/>
    </source>
</evidence>
<keyword evidence="2 7" id="KW-0645">Protease</keyword>
<dbReference type="FunFam" id="3.30.70.80:FF:000002">
    <property type="entry name" value="Subtilisin-like protease SBT5.3"/>
    <property type="match status" value="1"/>
</dbReference>
<dbReference type="FunFam" id="3.40.50.200:FF:000006">
    <property type="entry name" value="Subtilisin-like protease SBT1.5"/>
    <property type="match status" value="1"/>
</dbReference>